<dbReference type="InterPro" id="IPR055414">
    <property type="entry name" value="LRR_R13L4/SHOC2-like"/>
</dbReference>
<protein>
    <recommendedName>
        <fullName evidence="2">non-specific serine/threonine protein kinase</fullName>
        <ecNumber evidence="2">2.7.11.1</ecNumber>
    </recommendedName>
</protein>
<dbReference type="PANTHER" id="PTHR48054:SF90">
    <property type="entry name" value="MDIS1-INTERACTING RECEPTOR LIKE KINASE 2-LIKE"/>
    <property type="match status" value="1"/>
</dbReference>
<dbReference type="FunFam" id="3.80.10.10:FF:000233">
    <property type="entry name" value="Leucine-rich repeat receptor-like protein kinase TDR"/>
    <property type="match status" value="1"/>
</dbReference>
<dbReference type="Proteomes" id="UP000323597">
    <property type="component" value="Chromosome D07"/>
</dbReference>
<keyword evidence="13 19" id="KW-1133">Transmembrane helix</keyword>
<feature type="signal peptide" evidence="20">
    <location>
        <begin position="1"/>
        <end position="34"/>
    </location>
</feature>
<keyword evidence="4" id="KW-0597">Phosphoprotein</keyword>
<dbReference type="SMART" id="SM00369">
    <property type="entry name" value="LRR_TYP"/>
    <property type="match status" value="8"/>
</dbReference>
<evidence type="ECO:0000256" key="2">
    <source>
        <dbReference type="ARBA" id="ARBA00012513"/>
    </source>
</evidence>
<evidence type="ECO:0000256" key="14">
    <source>
        <dbReference type="ARBA" id="ARBA00023136"/>
    </source>
</evidence>
<keyword evidence="3" id="KW-0723">Serine/threonine-protein kinase</keyword>
<dbReference type="GO" id="GO:0004674">
    <property type="term" value="F:protein serine/threonine kinase activity"/>
    <property type="evidence" value="ECO:0007669"/>
    <property type="project" value="UniProtKB-KW"/>
</dbReference>
<evidence type="ECO:0000256" key="15">
    <source>
        <dbReference type="ARBA" id="ARBA00023170"/>
    </source>
</evidence>
<evidence type="ECO:0000313" key="23">
    <source>
        <dbReference type="Proteomes" id="UP000323597"/>
    </source>
</evidence>
<keyword evidence="12" id="KW-0067">ATP-binding</keyword>
<keyword evidence="23" id="KW-1185">Reference proteome</keyword>
<name>A0A5D2U923_GOSMU</name>
<dbReference type="EMBL" id="CM017655">
    <property type="protein sequence ID" value="TYI74062.1"/>
    <property type="molecule type" value="Genomic_DNA"/>
</dbReference>
<accession>A0A5D2U923</accession>
<evidence type="ECO:0000313" key="22">
    <source>
        <dbReference type="EMBL" id="TYI74062.1"/>
    </source>
</evidence>
<keyword evidence="14 19" id="KW-0472">Membrane</keyword>
<dbReference type="EC" id="2.7.11.1" evidence="2"/>
<keyword evidence="6" id="KW-0808">Transferase</keyword>
<dbReference type="PANTHER" id="PTHR48054">
    <property type="entry name" value="RECEPTOR KINASE-LIKE PROTEIN XA21"/>
    <property type="match status" value="1"/>
</dbReference>
<dbReference type="InterPro" id="IPR011009">
    <property type="entry name" value="Kinase-like_dom_sf"/>
</dbReference>
<dbReference type="InterPro" id="IPR032675">
    <property type="entry name" value="LRR_dom_sf"/>
</dbReference>
<dbReference type="InterPro" id="IPR013210">
    <property type="entry name" value="LRR_N_plant-typ"/>
</dbReference>
<evidence type="ECO:0000256" key="19">
    <source>
        <dbReference type="SAM" id="Phobius"/>
    </source>
</evidence>
<evidence type="ECO:0000256" key="17">
    <source>
        <dbReference type="ARBA" id="ARBA00047899"/>
    </source>
</evidence>
<dbReference type="Gene3D" id="3.30.200.20">
    <property type="entry name" value="Phosphorylase Kinase, domain 1"/>
    <property type="match status" value="1"/>
</dbReference>
<dbReference type="GO" id="GO:0005524">
    <property type="term" value="F:ATP binding"/>
    <property type="evidence" value="ECO:0007669"/>
    <property type="project" value="UniProtKB-KW"/>
</dbReference>
<evidence type="ECO:0000256" key="7">
    <source>
        <dbReference type="ARBA" id="ARBA00022692"/>
    </source>
</evidence>
<feature type="chain" id="PRO_5023129824" description="non-specific serine/threonine protein kinase" evidence="20">
    <location>
        <begin position="35"/>
        <end position="770"/>
    </location>
</feature>
<evidence type="ECO:0000256" key="4">
    <source>
        <dbReference type="ARBA" id="ARBA00022553"/>
    </source>
</evidence>
<organism evidence="22 23">
    <name type="scientific">Gossypium mustelinum</name>
    <name type="common">Cotton</name>
    <name type="synonym">Gossypium caicoense</name>
    <dbReference type="NCBI Taxonomy" id="34275"/>
    <lineage>
        <taxon>Eukaryota</taxon>
        <taxon>Viridiplantae</taxon>
        <taxon>Streptophyta</taxon>
        <taxon>Embryophyta</taxon>
        <taxon>Tracheophyta</taxon>
        <taxon>Spermatophyta</taxon>
        <taxon>Magnoliopsida</taxon>
        <taxon>eudicotyledons</taxon>
        <taxon>Gunneridae</taxon>
        <taxon>Pentapetalae</taxon>
        <taxon>rosids</taxon>
        <taxon>malvids</taxon>
        <taxon>Malvales</taxon>
        <taxon>Malvaceae</taxon>
        <taxon>Malvoideae</taxon>
        <taxon>Gossypium</taxon>
    </lineage>
</organism>
<evidence type="ECO:0000256" key="12">
    <source>
        <dbReference type="ARBA" id="ARBA00022840"/>
    </source>
</evidence>
<evidence type="ECO:0000256" key="18">
    <source>
        <dbReference type="ARBA" id="ARBA00048679"/>
    </source>
</evidence>
<reference evidence="22 23" key="1">
    <citation type="submission" date="2019-07" db="EMBL/GenBank/DDBJ databases">
        <title>WGS assembly of Gossypium mustelinum.</title>
        <authorList>
            <person name="Chen Z.J."/>
            <person name="Sreedasyam A."/>
            <person name="Ando A."/>
            <person name="Song Q."/>
            <person name="De L."/>
            <person name="Hulse-Kemp A."/>
            <person name="Ding M."/>
            <person name="Ye W."/>
            <person name="Kirkbride R."/>
            <person name="Jenkins J."/>
            <person name="Plott C."/>
            <person name="Lovell J."/>
            <person name="Lin Y.-M."/>
            <person name="Vaughn R."/>
            <person name="Liu B."/>
            <person name="Li W."/>
            <person name="Simpson S."/>
            <person name="Scheffler B."/>
            <person name="Saski C."/>
            <person name="Grover C."/>
            <person name="Hu G."/>
            <person name="Conover J."/>
            <person name="Carlson J."/>
            <person name="Shu S."/>
            <person name="Boston L."/>
            <person name="Williams M."/>
            <person name="Peterson D."/>
            <person name="Mcgee K."/>
            <person name="Jones D."/>
            <person name="Wendel J."/>
            <person name="Stelly D."/>
            <person name="Grimwood J."/>
            <person name="Schmutz J."/>
        </authorList>
    </citation>
    <scope>NUCLEOTIDE SEQUENCE [LARGE SCALE GENOMIC DNA]</scope>
    <source>
        <strain evidence="22">1408120.09</strain>
    </source>
</reference>
<evidence type="ECO:0000256" key="9">
    <source>
        <dbReference type="ARBA" id="ARBA00022737"/>
    </source>
</evidence>
<keyword evidence="16" id="KW-0325">Glycoprotein</keyword>
<keyword evidence="8 20" id="KW-0732">Signal</keyword>
<dbReference type="InterPro" id="IPR001611">
    <property type="entry name" value="Leu-rich_rpt"/>
</dbReference>
<comment type="subcellular location">
    <subcellularLocation>
        <location evidence="1">Membrane</location>
        <topology evidence="1">Single-pass type I membrane protein</topology>
    </subcellularLocation>
</comment>
<sequence length="770" mass="85644">MSSTFPNPCLVLLFNVVLLSLLPLKTMFSTRTQAEALLQWKSSLSFSPPSLDSWSFSNLNNLCNWTFITCDGATRAVSQIDPSYGNLSGSIAHFNFTSFANLTLFNLNSNNIDGSIPVAIGTLSKLVFLDLSNNSFQRNMRGEIGNLTELQYLSLFNNSLNGTIPFQVSNLQKLRYLDIGFNYFVDPNSFNFSGMPLLIHLGLAYNEFELEFPQFILNCHNLTFLDLSVNRLSGSIPESLYTNLSHLKYLSLCGNSFEGPLSSNISKLSKLIVLQLKTNRFNGSIPNSLGLSDNFFPDEISPSLISNWTNLISLQLQSNFFTRKIPPKIGLLIKLRILFLYDNKLSGSIPSEIGNLNSLNTLDLSRNQLSGPIPQTVGNMKSLKSLDINTNIFHGELPDTISNLTNLNAFLVFTNRFSGKIPQNFGKNSPQLATVSFSNNRFSEELPPELCSGLALENFTVNGNNFTGLLFNLNLSQNHLRGRIPQTVGNLVMLEYLHLSRNKFIGRISEKVENCKKLLRLNLSQNNSNSLSGSIPQDLGKLVSLKILNVSHNDFSRRIPSSFSFMISLSSFDFSYNELTGSIPSSGVFRNATWNAFVGNLGLYEDVKGLTPCNSSATKRKSNSKKVFNAIISPIYGILILAAIVVGVFLYHKQRKILDEQNGKFTFGDIKKSTEGFADKYCIGKRGFGCVYRAVLASGQVVAVKKLNLSSSDDIQETNQRSFENEIHMLTEARHQNIIKLYGYCSRGGRIYLVYECVERGSLGSVLYGE</sequence>
<dbReference type="Pfam" id="PF08263">
    <property type="entry name" value="LRRNT_2"/>
    <property type="match status" value="1"/>
</dbReference>
<comment type="catalytic activity">
    <reaction evidence="17">
        <text>L-threonyl-[protein] + ATP = O-phospho-L-threonyl-[protein] + ADP + H(+)</text>
        <dbReference type="Rhea" id="RHEA:46608"/>
        <dbReference type="Rhea" id="RHEA-COMP:11060"/>
        <dbReference type="Rhea" id="RHEA-COMP:11605"/>
        <dbReference type="ChEBI" id="CHEBI:15378"/>
        <dbReference type="ChEBI" id="CHEBI:30013"/>
        <dbReference type="ChEBI" id="CHEBI:30616"/>
        <dbReference type="ChEBI" id="CHEBI:61977"/>
        <dbReference type="ChEBI" id="CHEBI:456216"/>
        <dbReference type="EC" id="2.7.11.1"/>
    </reaction>
</comment>
<keyword evidence="7 19" id="KW-0812">Transmembrane</keyword>
<proteinExistence type="predicted"/>
<evidence type="ECO:0000256" key="11">
    <source>
        <dbReference type="ARBA" id="ARBA00022777"/>
    </source>
</evidence>
<evidence type="ECO:0000259" key="21">
    <source>
        <dbReference type="PROSITE" id="PS50011"/>
    </source>
</evidence>
<dbReference type="Pfam" id="PF00560">
    <property type="entry name" value="LRR_1"/>
    <property type="match status" value="5"/>
</dbReference>
<dbReference type="InterPro" id="IPR000719">
    <property type="entry name" value="Prot_kinase_dom"/>
</dbReference>
<dbReference type="Pfam" id="PF00069">
    <property type="entry name" value="Pkinase"/>
    <property type="match status" value="1"/>
</dbReference>
<dbReference type="GO" id="GO:0009791">
    <property type="term" value="P:post-embryonic development"/>
    <property type="evidence" value="ECO:0007669"/>
    <property type="project" value="UniProtKB-ARBA"/>
</dbReference>
<dbReference type="GO" id="GO:0016020">
    <property type="term" value="C:membrane"/>
    <property type="evidence" value="ECO:0007669"/>
    <property type="project" value="UniProtKB-SubCell"/>
</dbReference>
<evidence type="ECO:0000256" key="20">
    <source>
        <dbReference type="SAM" id="SignalP"/>
    </source>
</evidence>
<dbReference type="Gene3D" id="3.80.10.10">
    <property type="entry name" value="Ribonuclease Inhibitor"/>
    <property type="match status" value="4"/>
</dbReference>
<dbReference type="InterPro" id="IPR003591">
    <property type="entry name" value="Leu-rich_rpt_typical-subtyp"/>
</dbReference>
<dbReference type="SUPFAM" id="SSF52047">
    <property type="entry name" value="RNI-like"/>
    <property type="match status" value="1"/>
</dbReference>
<evidence type="ECO:0000256" key="16">
    <source>
        <dbReference type="ARBA" id="ARBA00023180"/>
    </source>
</evidence>
<dbReference type="InterPro" id="IPR052592">
    <property type="entry name" value="LRR-RLK"/>
</dbReference>
<dbReference type="PRINTS" id="PR00019">
    <property type="entry name" value="LEURICHRPT"/>
</dbReference>
<keyword evidence="5" id="KW-0433">Leucine-rich repeat</keyword>
<dbReference type="SUPFAM" id="SSF56112">
    <property type="entry name" value="Protein kinase-like (PK-like)"/>
    <property type="match status" value="1"/>
</dbReference>
<keyword evidence="15" id="KW-0675">Receptor</keyword>
<dbReference type="FunFam" id="3.80.10.10:FF:000687">
    <property type="entry name" value="Leucine Rich Repeat family protein, expressed"/>
    <property type="match status" value="1"/>
</dbReference>
<evidence type="ECO:0000256" key="10">
    <source>
        <dbReference type="ARBA" id="ARBA00022741"/>
    </source>
</evidence>
<evidence type="ECO:0000256" key="1">
    <source>
        <dbReference type="ARBA" id="ARBA00004479"/>
    </source>
</evidence>
<keyword evidence="11" id="KW-0418">Kinase</keyword>
<evidence type="ECO:0000256" key="5">
    <source>
        <dbReference type="ARBA" id="ARBA00022614"/>
    </source>
</evidence>
<dbReference type="Pfam" id="PF23598">
    <property type="entry name" value="LRR_14"/>
    <property type="match status" value="1"/>
</dbReference>
<evidence type="ECO:0000256" key="6">
    <source>
        <dbReference type="ARBA" id="ARBA00022679"/>
    </source>
</evidence>
<dbReference type="AlphaFoldDB" id="A0A5D2U923"/>
<dbReference type="SUPFAM" id="SSF52058">
    <property type="entry name" value="L domain-like"/>
    <property type="match status" value="1"/>
</dbReference>
<feature type="transmembrane region" description="Helical" evidence="19">
    <location>
        <begin position="627"/>
        <end position="651"/>
    </location>
</feature>
<evidence type="ECO:0000256" key="13">
    <source>
        <dbReference type="ARBA" id="ARBA00022989"/>
    </source>
</evidence>
<keyword evidence="10" id="KW-0547">Nucleotide-binding</keyword>
<feature type="domain" description="Protein kinase" evidence="21">
    <location>
        <begin position="677"/>
        <end position="770"/>
    </location>
</feature>
<gene>
    <name evidence="22" type="ORF">E1A91_D07G174100v1</name>
</gene>
<evidence type="ECO:0000256" key="8">
    <source>
        <dbReference type="ARBA" id="ARBA00022729"/>
    </source>
</evidence>
<dbReference type="FunFam" id="3.80.10.10:FF:000400">
    <property type="entry name" value="Nuclear pore complex protein NUP107"/>
    <property type="match status" value="1"/>
</dbReference>
<evidence type="ECO:0000256" key="3">
    <source>
        <dbReference type="ARBA" id="ARBA00022527"/>
    </source>
</evidence>
<dbReference type="FunFam" id="3.30.200.20:FF:000309">
    <property type="entry name" value="Leucine-rich repeat receptor protein kinase MSP1"/>
    <property type="match status" value="1"/>
</dbReference>
<comment type="catalytic activity">
    <reaction evidence="18">
        <text>L-seryl-[protein] + ATP = O-phospho-L-seryl-[protein] + ADP + H(+)</text>
        <dbReference type="Rhea" id="RHEA:17989"/>
        <dbReference type="Rhea" id="RHEA-COMP:9863"/>
        <dbReference type="Rhea" id="RHEA-COMP:11604"/>
        <dbReference type="ChEBI" id="CHEBI:15378"/>
        <dbReference type="ChEBI" id="CHEBI:29999"/>
        <dbReference type="ChEBI" id="CHEBI:30616"/>
        <dbReference type="ChEBI" id="CHEBI:83421"/>
        <dbReference type="ChEBI" id="CHEBI:456216"/>
        <dbReference type="EC" id="2.7.11.1"/>
    </reaction>
</comment>
<keyword evidence="9" id="KW-0677">Repeat</keyword>
<dbReference type="PROSITE" id="PS50011">
    <property type="entry name" value="PROTEIN_KINASE_DOM"/>
    <property type="match status" value="1"/>
</dbReference>